<dbReference type="CDD" id="cd06225">
    <property type="entry name" value="HAMP"/>
    <property type="match status" value="1"/>
</dbReference>
<evidence type="ECO:0000259" key="13">
    <source>
        <dbReference type="PROSITE" id="PS50109"/>
    </source>
</evidence>
<dbReference type="EC" id="2.7.13.3" evidence="3"/>
<keyword evidence="16" id="KW-1185">Reference proteome</keyword>
<dbReference type="HOGENOM" id="CLU_579867_0_0_5"/>
<dbReference type="SMART" id="SM00387">
    <property type="entry name" value="HATPase_c"/>
    <property type="match status" value="1"/>
</dbReference>
<dbReference type="SMART" id="SM00388">
    <property type="entry name" value="HisKA"/>
    <property type="match status" value="1"/>
</dbReference>
<dbReference type="KEGG" id="rpm:RSPPHO_00072"/>
<dbReference type="InterPro" id="IPR050428">
    <property type="entry name" value="TCS_sensor_his_kinase"/>
</dbReference>
<dbReference type="InterPro" id="IPR004358">
    <property type="entry name" value="Sig_transdc_His_kin-like_C"/>
</dbReference>
<evidence type="ECO:0000256" key="2">
    <source>
        <dbReference type="ARBA" id="ARBA00004370"/>
    </source>
</evidence>
<evidence type="ECO:0000259" key="14">
    <source>
        <dbReference type="PROSITE" id="PS50885"/>
    </source>
</evidence>
<dbReference type="STRING" id="1150469.RSPPHO_00072"/>
<keyword evidence="4" id="KW-0597">Phosphoprotein</keyword>
<dbReference type="PROSITE" id="PS50885">
    <property type="entry name" value="HAMP"/>
    <property type="match status" value="1"/>
</dbReference>
<evidence type="ECO:0000313" key="16">
    <source>
        <dbReference type="Proteomes" id="UP000033220"/>
    </source>
</evidence>
<sequence length="471" mass="49793">MGWATLPRSALTVVPVAEMLRPSLGAVPGVRDHLHDNGGPPRDDRPPEPRGRWDPHDDTPGPHGPGLGPGPGGGGGPPWWHGPDGPPPPLTALPGGFHRGLMPPWADPGPDDLKTAVRLAVLPLPGHTVLVVGRDLESVAFLRERLRRVLRAGLLGMVALGLIGGVAMSRRVSRRLEAINRTSRDIMAGDLSRRVPAGRGAHGDDFDQLAANLNAMLARIETLMAGVRHVSDTIAHDLRTPLARLRNRLESLRDHAQAATDRDGLGAALAEVDGLLATFNALLRIAQVESGGRRMTFAPVDLVPLLADVAELYEAVAAERTVSLETTLSGPAVVDGDRDLLFQAFANLCDNAVKYSPEGGRVRLSLRSERGRVEVCLEDQGPGIPAAERQRVFERFARLDEARATPGNGLGLTMVAAVVEAHAGRIVLEEADGGGLLVRVELPAPQAGRGARGQGKEEGRGGAASPDPSLL</sequence>
<feature type="compositionally biased region" description="Gly residues" evidence="11">
    <location>
        <begin position="64"/>
        <end position="77"/>
    </location>
</feature>
<protein>
    <recommendedName>
        <fullName evidence="3">histidine kinase</fullName>
        <ecNumber evidence="3">2.7.13.3</ecNumber>
    </recommendedName>
</protein>
<dbReference type="eggNOG" id="COG2205">
    <property type="taxonomic scope" value="Bacteria"/>
</dbReference>
<dbReference type="GO" id="GO:0000155">
    <property type="term" value="F:phosphorelay sensor kinase activity"/>
    <property type="evidence" value="ECO:0007669"/>
    <property type="project" value="InterPro"/>
</dbReference>
<dbReference type="EMBL" id="HE663493">
    <property type="protein sequence ID" value="CCG06698.1"/>
    <property type="molecule type" value="Genomic_DNA"/>
</dbReference>
<dbReference type="Gene3D" id="6.10.340.10">
    <property type="match status" value="1"/>
</dbReference>
<dbReference type="InterPro" id="IPR003594">
    <property type="entry name" value="HATPase_dom"/>
</dbReference>
<evidence type="ECO:0000256" key="5">
    <source>
        <dbReference type="ARBA" id="ARBA00022679"/>
    </source>
</evidence>
<name>H6SIS1_PARPM</name>
<comment type="subcellular location">
    <subcellularLocation>
        <location evidence="2">Membrane</location>
    </subcellularLocation>
</comment>
<dbReference type="GO" id="GO:0005886">
    <property type="term" value="C:plasma membrane"/>
    <property type="evidence" value="ECO:0007669"/>
    <property type="project" value="TreeGrafter"/>
</dbReference>
<feature type="transmembrane region" description="Helical" evidence="12">
    <location>
        <begin position="149"/>
        <end position="168"/>
    </location>
</feature>
<evidence type="ECO:0000256" key="10">
    <source>
        <dbReference type="ARBA" id="ARBA00023136"/>
    </source>
</evidence>
<dbReference type="Pfam" id="PF00512">
    <property type="entry name" value="HisKA"/>
    <property type="match status" value="1"/>
</dbReference>
<keyword evidence="8 12" id="KW-1133">Transmembrane helix</keyword>
<comment type="catalytic activity">
    <reaction evidence="1">
        <text>ATP + protein L-histidine = ADP + protein N-phospho-L-histidine.</text>
        <dbReference type="EC" id="2.7.13.3"/>
    </reaction>
</comment>
<dbReference type="SUPFAM" id="SSF158472">
    <property type="entry name" value="HAMP domain-like"/>
    <property type="match status" value="1"/>
</dbReference>
<dbReference type="CDD" id="cd00082">
    <property type="entry name" value="HisKA"/>
    <property type="match status" value="1"/>
</dbReference>
<evidence type="ECO:0000256" key="8">
    <source>
        <dbReference type="ARBA" id="ARBA00022989"/>
    </source>
</evidence>
<keyword evidence="6 12" id="KW-0812">Transmembrane</keyword>
<dbReference type="PANTHER" id="PTHR45436">
    <property type="entry name" value="SENSOR HISTIDINE KINASE YKOH"/>
    <property type="match status" value="1"/>
</dbReference>
<proteinExistence type="predicted"/>
<dbReference type="InterPro" id="IPR003661">
    <property type="entry name" value="HisK_dim/P_dom"/>
</dbReference>
<feature type="domain" description="HAMP" evidence="14">
    <location>
        <begin position="170"/>
        <end position="225"/>
    </location>
</feature>
<dbReference type="Gene3D" id="1.10.287.130">
    <property type="match status" value="1"/>
</dbReference>
<dbReference type="SUPFAM" id="SSF55874">
    <property type="entry name" value="ATPase domain of HSP90 chaperone/DNA topoisomerase II/histidine kinase"/>
    <property type="match status" value="1"/>
</dbReference>
<evidence type="ECO:0000256" key="4">
    <source>
        <dbReference type="ARBA" id="ARBA00022553"/>
    </source>
</evidence>
<dbReference type="SMART" id="SM00304">
    <property type="entry name" value="HAMP"/>
    <property type="match status" value="1"/>
</dbReference>
<feature type="region of interest" description="Disordered" evidence="11">
    <location>
        <begin position="444"/>
        <end position="471"/>
    </location>
</feature>
<evidence type="ECO:0000256" key="3">
    <source>
        <dbReference type="ARBA" id="ARBA00012438"/>
    </source>
</evidence>
<keyword evidence="9" id="KW-0902">Two-component regulatory system</keyword>
<dbReference type="InterPro" id="IPR003660">
    <property type="entry name" value="HAMP_dom"/>
</dbReference>
<dbReference type="PANTHER" id="PTHR45436:SF8">
    <property type="entry name" value="HISTIDINE KINASE"/>
    <property type="match status" value="1"/>
</dbReference>
<evidence type="ECO:0000256" key="11">
    <source>
        <dbReference type="SAM" id="MobiDB-lite"/>
    </source>
</evidence>
<dbReference type="FunFam" id="3.30.565.10:FF:000006">
    <property type="entry name" value="Sensor histidine kinase WalK"/>
    <property type="match status" value="1"/>
</dbReference>
<dbReference type="PRINTS" id="PR00344">
    <property type="entry name" value="BCTRLSENSOR"/>
</dbReference>
<keyword evidence="5 15" id="KW-0808">Transferase</keyword>
<dbReference type="Proteomes" id="UP000033220">
    <property type="component" value="Chromosome DSM 122"/>
</dbReference>
<gene>
    <name evidence="15" type="ORF">RSPPHO_00072</name>
</gene>
<dbReference type="PROSITE" id="PS50109">
    <property type="entry name" value="HIS_KIN"/>
    <property type="match status" value="1"/>
</dbReference>
<dbReference type="InterPro" id="IPR036097">
    <property type="entry name" value="HisK_dim/P_sf"/>
</dbReference>
<keyword evidence="10 12" id="KW-0472">Membrane</keyword>
<dbReference type="PATRIC" id="fig|1150469.3.peg.108"/>
<feature type="compositionally biased region" description="Basic and acidic residues" evidence="11">
    <location>
        <begin position="30"/>
        <end position="60"/>
    </location>
</feature>
<accession>H6SIS1</accession>
<dbReference type="Pfam" id="PF02518">
    <property type="entry name" value="HATPase_c"/>
    <property type="match status" value="1"/>
</dbReference>
<dbReference type="AlphaFoldDB" id="H6SIS1"/>
<dbReference type="Gene3D" id="3.30.565.10">
    <property type="entry name" value="Histidine kinase-like ATPase, C-terminal domain"/>
    <property type="match status" value="1"/>
</dbReference>
<feature type="domain" description="Histidine kinase" evidence="13">
    <location>
        <begin position="233"/>
        <end position="446"/>
    </location>
</feature>
<evidence type="ECO:0000256" key="1">
    <source>
        <dbReference type="ARBA" id="ARBA00000085"/>
    </source>
</evidence>
<feature type="region of interest" description="Disordered" evidence="11">
    <location>
        <begin position="27"/>
        <end position="96"/>
    </location>
</feature>
<evidence type="ECO:0000313" key="15">
    <source>
        <dbReference type="EMBL" id="CCG06698.1"/>
    </source>
</evidence>
<organism evidence="15 16">
    <name type="scientific">Pararhodospirillum photometricum DSM 122</name>
    <dbReference type="NCBI Taxonomy" id="1150469"/>
    <lineage>
        <taxon>Bacteria</taxon>
        <taxon>Pseudomonadati</taxon>
        <taxon>Pseudomonadota</taxon>
        <taxon>Alphaproteobacteria</taxon>
        <taxon>Rhodospirillales</taxon>
        <taxon>Rhodospirillaceae</taxon>
        <taxon>Pararhodospirillum</taxon>
    </lineage>
</organism>
<dbReference type="SUPFAM" id="SSF47384">
    <property type="entry name" value="Homodimeric domain of signal transducing histidine kinase"/>
    <property type="match status" value="1"/>
</dbReference>
<evidence type="ECO:0000256" key="7">
    <source>
        <dbReference type="ARBA" id="ARBA00022777"/>
    </source>
</evidence>
<dbReference type="Pfam" id="PF00672">
    <property type="entry name" value="HAMP"/>
    <property type="match status" value="1"/>
</dbReference>
<reference evidence="15 16" key="1">
    <citation type="submission" date="2012-02" db="EMBL/GenBank/DDBJ databases">
        <title>Shotgun genome sequence of Phaeospirillum photometricum DSM 122.</title>
        <authorList>
            <person name="Duquesne K."/>
            <person name="Sturgis J."/>
        </authorList>
    </citation>
    <scope>NUCLEOTIDE SEQUENCE [LARGE SCALE GENOMIC DNA]</scope>
    <source>
        <strain evidence="16">DSM122</strain>
    </source>
</reference>
<evidence type="ECO:0000256" key="9">
    <source>
        <dbReference type="ARBA" id="ARBA00023012"/>
    </source>
</evidence>
<dbReference type="InterPro" id="IPR005467">
    <property type="entry name" value="His_kinase_dom"/>
</dbReference>
<dbReference type="InterPro" id="IPR036890">
    <property type="entry name" value="HATPase_C_sf"/>
</dbReference>
<keyword evidence="7" id="KW-0418">Kinase</keyword>
<evidence type="ECO:0000256" key="6">
    <source>
        <dbReference type="ARBA" id="ARBA00022692"/>
    </source>
</evidence>
<evidence type="ECO:0000256" key="12">
    <source>
        <dbReference type="SAM" id="Phobius"/>
    </source>
</evidence>
<dbReference type="CDD" id="cd00075">
    <property type="entry name" value="HATPase"/>
    <property type="match status" value="1"/>
</dbReference>